<proteinExistence type="predicted"/>
<feature type="region of interest" description="Disordered" evidence="1">
    <location>
        <begin position="129"/>
        <end position="152"/>
    </location>
</feature>
<evidence type="ECO:0000256" key="1">
    <source>
        <dbReference type="SAM" id="MobiDB-lite"/>
    </source>
</evidence>
<evidence type="ECO:0000313" key="2">
    <source>
        <dbReference type="EMBL" id="GGN54674.1"/>
    </source>
</evidence>
<gene>
    <name evidence="2" type="ORF">GCM10012285_47740</name>
</gene>
<protein>
    <submittedName>
        <fullName evidence="2">Uncharacterized protein</fullName>
    </submittedName>
</protein>
<evidence type="ECO:0000313" key="3">
    <source>
        <dbReference type="Proteomes" id="UP000600080"/>
    </source>
</evidence>
<keyword evidence="3" id="KW-1185">Reference proteome</keyword>
<dbReference type="EMBL" id="BMND01000023">
    <property type="protein sequence ID" value="GGN54674.1"/>
    <property type="molecule type" value="Genomic_DNA"/>
</dbReference>
<sequence length="152" mass="16124">MSEFRYSVRLLGDLSRAILELITTWRPKRVINSARPSHSLRILLFAEGTCRAPPERPLVGISATFSVRVLGVRPDLCAEVCALGVPFRGPLRVPLRVPSRRARCPVRSAAVCAVVGFAPVTGDAPVVAGAETGRGRRRRAADRAGGGSGAAA</sequence>
<organism evidence="2 3">
    <name type="scientific">Streptomyces kronopolitis</name>
    <dbReference type="NCBI Taxonomy" id="1612435"/>
    <lineage>
        <taxon>Bacteria</taxon>
        <taxon>Bacillati</taxon>
        <taxon>Actinomycetota</taxon>
        <taxon>Actinomycetes</taxon>
        <taxon>Kitasatosporales</taxon>
        <taxon>Streptomycetaceae</taxon>
        <taxon>Streptomyces</taxon>
    </lineage>
</organism>
<dbReference type="Proteomes" id="UP000600080">
    <property type="component" value="Unassembled WGS sequence"/>
</dbReference>
<accession>A0ABQ2JU99</accession>
<comment type="caution">
    <text evidence="2">The sequence shown here is derived from an EMBL/GenBank/DDBJ whole genome shotgun (WGS) entry which is preliminary data.</text>
</comment>
<name>A0ABQ2JU99_9ACTN</name>
<reference evidence="3" key="1">
    <citation type="journal article" date="2019" name="Int. J. Syst. Evol. Microbiol.">
        <title>The Global Catalogue of Microorganisms (GCM) 10K type strain sequencing project: providing services to taxonomists for standard genome sequencing and annotation.</title>
        <authorList>
            <consortium name="The Broad Institute Genomics Platform"/>
            <consortium name="The Broad Institute Genome Sequencing Center for Infectious Disease"/>
            <person name="Wu L."/>
            <person name="Ma J."/>
        </authorList>
    </citation>
    <scope>NUCLEOTIDE SEQUENCE [LARGE SCALE GENOMIC DNA]</scope>
    <source>
        <strain evidence="3">CGMCC 4.7323</strain>
    </source>
</reference>